<reference evidence="1 2" key="1">
    <citation type="journal article" date="2019" name="Int. J. Syst. Evol. Microbiol.">
        <title>The Global Catalogue of Microorganisms (GCM) 10K type strain sequencing project: providing services to taxonomists for standard genome sequencing and annotation.</title>
        <authorList>
            <consortium name="The Broad Institute Genomics Platform"/>
            <consortium name="The Broad Institute Genome Sequencing Center for Infectious Disease"/>
            <person name="Wu L."/>
            <person name="Ma J."/>
        </authorList>
    </citation>
    <scope>NUCLEOTIDE SEQUENCE [LARGE SCALE GENOMIC DNA]</scope>
    <source>
        <strain evidence="1 2">JCM 14549</strain>
    </source>
</reference>
<evidence type="ECO:0000313" key="2">
    <source>
        <dbReference type="Proteomes" id="UP001403094"/>
    </source>
</evidence>
<dbReference type="Proteomes" id="UP001403094">
    <property type="component" value="Unassembled WGS sequence"/>
</dbReference>
<evidence type="ECO:0000313" key="1">
    <source>
        <dbReference type="EMBL" id="GAA2044570.1"/>
    </source>
</evidence>
<protein>
    <submittedName>
        <fullName evidence="1">Uncharacterized protein</fullName>
    </submittedName>
</protein>
<name>A0ABN2UXP7_9ACTN</name>
<organism evidence="1 2">
    <name type="scientific">Streptomyces cheonanensis</name>
    <dbReference type="NCBI Taxonomy" id="312720"/>
    <lineage>
        <taxon>Bacteria</taxon>
        <taxon>Bacillati</taxon>
        <taxon>Actinomycetota</taxon>
        <taxon>Actinomycetes</taxon>
        <taxon>Kitasatosporales</taxon>
        <taxon>Streptomycetaceae</taxon>
        <taxon>Streptomyces</taxon>
    </lineage>
</organism>
<dbReference type="EMBL" id="BAAANQ010000002">
    <property type="protein sequence ID" value="GAA2044570.1"/>
    <property type="molecule type" value="Genomic_DNA"/>
</dbReference>
<gene>
    <name evidence="1" type="ORF">GCM10009757_10170</name>
</gene>
<sequence>MGDIYRKLSFGSLVLPNAPKCNRRLIPIAVTRDTAGGCMFPAEWHSPRYPPEQDIGGHLPEDYWSVDLLVSW</sequence>
<comment type="caution">
    <text evidence="1">The sequence shown here is derived from an EMBL/GenBank/DDBJ whole genome shotgun (WGS) entry which is preliminary data.</text>
</comment>
<proteinExistence type="predicted"/>
<keyword evidence="2" id="KW-1185">Reference proteome</keyword>
<accession>A0ABN2UXP7</accession>